<dbReference type="OrthoDB" id="61280at2759"/>
<feature type="region of interest" description="Disordered" evidence="1">
    <location>
        <begin position="33"/>
        <end position="58"/>
    </location>
</feature>
<gene>
    <name evidence="2" type="ORF">Rsub_02531</name>
</gene>
<dbReference type="Proteomes" id="UP000247498">
    <property type="component" value="Unassembled WGS sequence"/>
</dbReference>
<keyword evidence="3" id="KW-1185">Reference proteome</keyword>
<name>A0A2V0NY23_9CHLO</name>
<evidence type="ECO:0000256" key="1">
    <source>
        <dbReference type="SAM" id="MobiDB-lite"/>
    </source>
</evidence>
<dbReference type="EMBL" id="BDRX01000013">
    <property type="protein sequence ID" value="GBF89827.1"/>
    <property type="molecule type" value="Genomic_DNA"/>
</dbReference>
<protein>
    <submittedName>
        <fullName evidence="2">Uncharacterized protein</fullName>
    </submittedName>
</protein>
<sequence>MNYNGTGRPKVLEGNYVEERALLAETGIARRRRAPGAAAAADESIYPRPEERAANAAQPETFPRVIPHAGAPEPAAWASAARAAFAPPDALRAGAAGAFQPGARAPGPREAAELRMLRERAAAEAAAEAAARDTAAAAGVAASQFGTTAGAEFRAPPLEGLELGARVMRTPDGGPVRRDVEFVVEAGILPRGAADRILRRQDAFRYREGSPVAALAEARAADASPARAAADAPPSPAASAAAAAIAKLGLRSPRGGGPGGGGSAGRSPRGVSALGTASPRGAPASRADQAEPVTLYNFEAPDSPRAGGAAGSGGGSPAGGRKAAALAATGLTAGPKSRPMARNDRFTKLAGDVNQRGDDG</sequence>
<feature type="compositionally biased region" description="Low complexity" evidence="1">
    <location>
        <begin position="319"/>
        <end position="336"/>
    </location>
</feature>
<dbReference type="InParanoid" id="A0A2V0NY23"/>
<comment type="caution">
    <text evidence="2">The sequence shown here is derived from an EMBL/GenBank/DDBJ whole genome shotgun (WGS) entry which is preliminary data.</text>
</comment>
<reference evidence="2 3" key="1">
    <citation type="journal article" date="2018" name="Sci. Rep.">
        <title>Raphidocelis subcapitata (=Pseudokirchneriella subcapitata) provides an insight into genome evolution and environmental adaptations in the Sphaeropleales.</title>
        <authorList>
            <person name="Suzuki S."/>
            <person name="Yamaguchi H."/>
            <person name="Nakajima N."/>
            <person name="Kawachi M."/>
        </authorList>
    </citation>
    <scope>NUCLEOTIDE SEQUENCE [LARGE SCALE GENOMIC DNA]</scope>
    <source>
        <strain evidence="2 3">NIES-35</strain>
    </source>
</reference>
<dbReference type="STRING" id="307507.A0A2V0NY23"/>
<proteinExistence type="predicted"/>
<feature type="compositionally biased region" description="Gly residues" evidence="1">
    <location>
        <begin position="254"/>
        <end position="264"/>
    </location>
</feature>
<feature type="compositionally biased region" description="Gly residues" evidence="1">
    <location>
        <begin position="308"/>
        <end position="318"/>
    </location>
</feature>
<evidence type="ECO:0000313" key="2">
    <source>
        <dbReference type="EMBL" id="GBF89827.1"/>
    </source>
</evidence>
<feature type="region of interest" description="Disordered" evidence="1">
    <location>
        <begin position="250"/>
        <end position="360"/>
    </location>
</feature>
<organism evidence="2 3">
    <name type="scientific">Raphidocelis subcapitata</name>
    <dbReference type="NCBI Taxonomy" id="307507"/>
    <lineage>
        <taxon>Eukaryota</taxon>
        <taxon>Viridiplantae</taxon>
        <taxon>Chlorophyta</taxon>
        <taxon>core chlorophytes</taxon>
        <taxon>Chlorophyceae</taxon>
        <taxon>CS clade</taxon>
        <taxon>Sphaeropleales</taxon>
        <taxon>Selenastraceae</taxon>
        <taxon>Raphidocelis</taxon>
    </lineage>
</organism>
<evidence type="ECO:0000313" key="3">
    <source>
        <dbReference type="Proteomes" id="UP000247498"/>
    </source>
</evidence>
<dbReference type="AlphaFoldDB" id="A0A2V0NY23"/>
<accession>A0A2V0NY23</accession>